<protein>
    <submittedName>
        <fullName evidence="1">Uncharacterized protein</fullName>
    </submittedName>
</protein>
<dbReference type="HOGENOM" id="CLU_1714101_0_0_1"/>
<dbReference type="Proteomes" id="UP000016932">
    <property type="component" value="Unassembled WGS sequence"/>
</dbReference>
<dbReference type="KEGG" id="pfj:MYCFIDRAFT_209360"/>
<evidence type="ECO:0000313" key="1">
    <source>
        <dbReference type="EMBL" id="EME77047.1"/>
    </source>
</evidence>
<sequence length="153" mass="17235">MGIDSSIPVTIWHSLLKLSINMMALCRIAQYPCSSRWTCSSRISKDTSVPNQLCLLTSAPEEYVNSRYELTRKAGEVESTWDLEERAAWTTTTIAMMTRTGCSRRSSSTDFWFKCESIIIYFGSLVLLCVKCGGESPFKAWGCSKQDALLMLF</sequence>
<name>M3AHQ6_PSEFD</name>
<accession>M3AHQ6</accession>
<gene>
    <name evidence="1" type="ORF">MYCFIDRAFT_209360</name>
</gene>
<proteinExistence type="predicted"/>
<dbReference type="RefSeq" id="XP_007932372.1">
    <property type="nucleotide sequence ID" value="XM_007934181.1"/>
</dbReference>
<organism evidence="1 2">
    <name type="scientific">Pseudocercospora fijiensis (strain CIRAD86)</name>
    <name type="common">Black leaf streak disease fungus</name>
    <name type="synonym">Mycosphaerella fijiensis</name>
    <dbReference type="NCBI Taxonomy" id="383855"/>
    <lineage>
        <taxon>Eukaryota</taxon>
        <taxon>Fungi</taxon>
        <taxon>Dikarya</taxon>
        <taxon>Ascomycota</taxon>
        <taxon>Pezizomycotina</taxon>
        <taxon>Dothideomycetes</taxon>
        <taxon>Dothideomycetidae</taxon>
        <taxon>Mycosphaerellales</taxon>
        <taxon>Mycosphaerellaceae</taxon>
        <taxon>Pseudocercospora</taxon>
    </lineage>
</organism>
<dbReference type="EMBL" id="KB446571">
    <property type="protein sequence ID" value="EME77047.1"/>
    <property type="molecule type" value="Genomic_DNA"/>
</dbReference>
<evidence type="ECO:0000313" key="2">
    <source>
        <dbReference type="Proteomes" id="UP000016932"/>
    </source>
</evidence>
<reference evidence="1 2" key="1">
    <citation type="journal article" date="2012" name="PLoS Pathog.">
        <title>Diverse lifestyles and strategies of plant pathogenesis encoded in the genomes of eighteen Dothideomycetes fungi.</title>
        <authorList>
            <person name="Ohm R.A."/>
            <person name="Feau N."/>
            <person name="Henrissat B."/>
            <person name="Schoch C.L."/>
            <person name="Horwitz B.A."/>
            <person name="Barry K.W."/>
            <person name="Condon B.J."/>
            <person name="Copeland A.C."/>
            <person name="Dhillon B."/>
            <person name="Glaser F."/>
            <person name="Hesse C.N."/>
            <person name="Kosti I."/>
            <person name="LaButti K."/>
            <person name="Lindquist E.A."/>
            <person name="Lucas S."/>
            <person name="Salamov A.A."/>
            <person name="Bradshaw R.E."/>
            <person name="Ciuffetti L."/>
            <person name="Hamelin R.C."/>
            <person name="Kema G.H.J."/>
            <person name="Lawrence C."/>
            <person name="Scott J.A."/>
            <person name="Spatafora J.W."/>
            <person name="Turgeon B.G."/>
            <person name="de Wit P.J.G.M."/>
            <person name="Zhong S."/>
            <person name="Goodwin S.B."/>
            <person name="Grigoriev I.V."/>
        </authorList>
    </citation>
    <scope>NUCLEOTIDE SEQUENCE [LARGE SCALE GENOMIC DNA]</scope>
    <source>
        <strain evidence="1 2">CIRAD86</strain>
    </source>
</reference>
<dbReference type="VEuPathDB" id="FungiDB:MYCFIDRAFT_209360"/>
<dbReference type="GeneID" id="19336775"/>
<keyword evidence="2" id="KW-1185">Reference proteome</keyword>
<dbReference type="AlphaFoldDB" id="M3AHQ6"/>